<feature type="transmembrane region" description="Helical" evidence="5">
    <location>
        <begin position="312"/>
        <end position="334"/>
    </location>
</feature>
<feature type="transmembrane region" description="Helical" evidence="5">
    <location>
        <begin position="121"/>
        <end position="144"/>
    </location>
</feature>
<proteinExistence type="predicted"/>
<dbReference type="EMBL" id="MU004386">
    <property type="protein sequence ID" value="KAF2653158.1"/>
    <property type="molecule type" value="Genomic_DNA"/>
</dbReference>
<evidence type="ECO:0000313" key="8">
    <source>
        <dbReference type="Proteomes" id="UP000799324"/>
    </source>
</evidence>
<sequence>SIVLSLFLTNMEIPIVTTSLVAITSDLGGFDKIGWVISSYLLGYVGVLVIFAKLSDIFGRKLMLSISISIFILFSAGCGAAQTLTQLIVLRAFQGVGGAGCFALGSAILAELVPPEQLAKYVANISIVYGISLLCGPILGGAISAHAWRWVFLLNIPAAAPALAFAILAIPQDFPHHARTGASNPLYTWKARFSKETRAKVDTIGATLLLLATLSMTAGFEEADSRFPWKSAFVITLLSVSGVLWITLLLWERRVTNDSAVIEPVLPWRFMKNRAMLSLLLNAVFLGGPWFVSVFQLPQKFQVVHGSSGLRAGIQTMPFTFAAPLGSAFSSIAAGKLRVPVVFVSLFAGCLQIIGYALLASLPPSTAIDPRVYGYQFIAGFGCGINISTLMLILPFVVEPRDKAVGLGAVTQLRVMGGAIVLSVATSVFNGYTRPLVANFLRSINALADAIVSLQTLSKFSEQEQVTMRMILARGYSIQMYILCAFATAQLPAAWLLWRRRQVLV</sequence>
<evidence type="ECO:0000256" key="4">
    <source>
        <dbReference type="ARBA" id="ARBA00023136"/>
    </source>
</evidence>
<feature type="transmembrane region" description="Helical" evidence="5">
    <location>
        <begin position="341"/>
        <end position="362"/>
    </location>
</feature>
<dbReference type="OrthoDB" id="440553at2759"/>
<feature type="transmembrane region" description="Helical" evidence="5">
    <location>
        <begin position="64"/>
        <end position="82"/>
    </location>
</feature>
<dbReference type="Gene3D" id="1.20.1720.10">
    <property type="entry name" value="Multidrug resistance protein D"/>
    <property type="match status" value="1"/>
</dbReference>
<feature type="transmembrane region" description="Helical" evidence="5">
    <location>
        <begin position="275"/>
        <end position="292"/>
    </location>
</feature>
<comment type="subcellular location">
    <subcellularLocation>
        <location evidence="1">Membrane</location>
        <topology evidence="1">Multi-pass membrane protein</topology>
    </subcellularLocation>
</comment>
<keyword evidence="4 5" id="KW-0472">Membrane</keyword>
<feature type="transmembrane region" description="Helical" evidence="5">
    <location>
        <begin position="374"/>
        <end position="398"/>
    </location>
</feature>
<dbReference type="InterPro" id="IPR036259">
    <property type="entry name" value="MFS_trans_sf"/>
</dbReference>
<keyword evidence="8" id="KW-1185">Reference proteome</keyword>
<feature type="transmembrane region" description="Helical" evidence="5">
    <location>
        <begin position="478"/>
        <end position="498"/>
    </location>
</feature>
<feature type="transmembrane region" description="Helical" evidence="5">
    <location>
        <begin position="150"/>
        <end position="170"/>
    </location>
</feature>
<dbReference type="Pfam" id="PF07690">
    <property type="entry name" value="MFS_1"/>
    <property type="match status" value="1"/>
</dbReference>
<feature type="transmembrane region" description="Helical" evidence="5">
    <location>
        <begin position="33"/>
        <end position="52"/>
    </location>
</feature>
<dbReference type="GO" id="GO:0022857">
    <property type="term" value="F:transmembrane transporter activity"/>
    <property type="evidence" value="ECO:0007669"/>
    <property type="project" value="InterPro"/>
</dbReference>
<evidence type="ECO:0000259" key="6">
    <source>
        <dbReference type="PROSITE" id="PS50850"/>
    </source>
</evidence>
<gene>
    <name evidence="7" type="ORF">K491DRAFT_603443</name>
</gene>
<organism evidence="7 8">
    <name type="scientific">Lophiostoma macrostomum CBS 122681</name>
    <dbReference type="NCBI Taxonomy" id="1314788"/>
    <lineage>
        <taxon>Eukaryota</taxon>
        <taxon>Fungi</taxon>
        <taxon>Dikarya</taxon>
        <taxon>Ascomycota</taxon>
        <taxon>Pezizomycotina</taxon>
        <taxon>Dothideomycetes</taxon>
        <taxon>Pleosporomycetidae</taxon>
        <taxon>Pleosporales</taxon>
        <taxon>Lophiostomataceae</taxon>
        <taxon>Lophiostoma</taxon>
    </lineage>
</organism>
<keyword evidence="3 5" id="KW-1133">Transmembrane helix</keyword>
<feature type="transmembrane region" description="Helical" evidence="5">
    <location>
        <begin position="405"/>
        <end position="429"/>
    </location>
</feature>
<evidence type="ECO:0000256" key="1">
    <source>
        <dbReference type="ARBA" id="ARBA00004141"/>
    </source>
</evidence>
<dbReference type="PANTHER" id="PTHR23501:SF43">
    <property type="entry name" value="MULTIDRUG TRANSPORTER, PUTATIVE (AFU_ORTHOLOGUE AFUA_6G03040)-RELATED"/>
    <property type="match status" value="1"/>
</dbReference>
<feature type="non-terminal residue" evidence="7">
    <location>
        <position position="1"/>
    </location>
</feature>
<dbReference type="InterPro" id="IPR020846">
    <property type="entry name" value="MFS_dom"/>
</dbReference>
<dbReference type="AlphaFoldDB" id="A0A6A6T2X8"/>
<feature type="transmembrane region" description="Helical" evidence="5">
    <location>
        <begin position="201"/>
        <end position="220"/>
    </location>
</feature>
<dbReference type="InterPro" id="IPR011701">
    <property type="entry name" value="MFS"/>
</dbReference>
<dbReference type="SUPFAM" id="SSF103473">
    <property type="entry name" value="MFS general substrate transporter"/>
    <property type="match status" value="1"/>
</dbReference>
<feature type="transmembrane region" description="Helical" evidence="5">
    <location>
        <begin position="232"/>
        <end position="251"/>
    </location>
</feature>
<dbReference type="GO" id="GO:0005886">
    <property type="term" value="C:plasma membrane"/>
    <property type="evidence" value="ECO:0007669"/>
    <property type="project" value="TreeGrafter"/>
</dbReference>
<keyword evidence="2 5" id="KW-0812">Transmembrane</keyword>
<reference evidence="7" key="1">
    <citation type="journal article" date="2020" name="Stud. Mycol.">
        <title>101 Dothideomycetes genomes: a test case for predicting lifestyles and emergence of pathogens.</title>
        <authorList>
            <person name="Haridas S."/>
            <person name="Albert R."/>
            <person name="Binder M."/>
            <person name="Bloem J."/>
            <person name="Labutti K."/>
            <person name="Salamov A."/>
            <person name="Andreopoulos B."/>
            <person name="Baker S."/>
            <person name="Barry K."/>
            <person name="Bills G."/>
            <person name="Bluhm B."/>
            <person name="Cannon C."/>
            <person name="Castanera R."/>
            <person name="Culley D."/>
            <person name="Daum C."/>
            <person name="Ezra D."/>
            <person name="Gonzalez J."/>
            <person name="Henrissat B."/>
            <person name="Kuo A."/>
            <person name="Liang C."/>
            <person name="Lipzen A."/>
            <person name="Lutzoni F."/>
            <person name="Magnuson J."/>
            <person name="Mondo S."/>
            <person name="Nolan M."/>
            <person name="Ohm R."/>
            <person name="Pangilinan J."/>
            <person name="Park H.-J."/>
            <person name="Ramirez L."/>
            <person name="Alfaro M."/>
            <person name="Sun H."/>
            <person name="Tritt A."/>
            <person name="Yoshinaga Y."/>
            <person name="Zwiers L.-H."/>
            <person name="Turgeon B."/>
            <person name="Goodwin S."/>
            <person name="Spatafora J."/>
            <person name="Crous P."/>
            <person name="Grigoriev I."/>
        </authorList>
    </citation>
    <scope>NUCLEOTIDE SEQUENCE</scope>
    <source>
        <strain evidence="7">CBS 122681</strain>
    </source>
</reference>
<dbReference type="PANTHER" id="PTHR23501">
    <property type="entry name" value="MAJOR FACILITATOR SUPERFAMILY"/>
    <property type="match status" value="1"/>
</dbReference>
<evidence type="ECO:0000313" key="7">
    <source>
        <dbReference type="EMBL" id="KAF2653158.1"/>
    </source>
</evidence>
<name>A0A6A6T2X8_9PLEO</name>
<dbReference type="Proteomes" id="UP000799324">
    <property type="component" value="Unassembled WGS sequence"/>
</dbReference>
<accession>A0A6A6T2X8</accession>
<evidence type="ECO:0000256" key="2">
    <source>
        <dbReference type="ARBA" id="ARBA00022692"/>
    </source>
</evidence>
<evidence type="ECO:0000256" key="3">
    <source>
        <dbReference type="ARBA" id="ARBA00022989"/>
    </source>
</evidence>
<protein>
    <submittedName>
        <fullName evidence="7">MFS general substrate transporter</fullName>
    </submittedName>
</protein>
<evidence type="ECO:0000256" key="5">
    <source>
        <dbReference type="SAM" id="Phobius"/>
    </source>
</evidence>
<feature type="domain" description="Major facilitator superfamily (MFS) profile" evidence="6">
    <location>
        <begin position="1"/>
        <end position="435"/>
    </location>
</feature>
<dbReference type="PROSITE" id="PS50850">
    <property type="entry name" value="MFS"/>
    <property type="match status" value="1"/>
</dbReference>
<feature type="transmembrane region" description="Helical" evidence="5">
    <location>
        <begin position="88"/>
        <end position="109"/>
    </location>
</feature>